<sequence length="306" mass="33496">MRELTMVEALNEALREEMRRDERVIVFGEEVALAGGVYKVTKDVLKEFGPERVLDTPISEIAIVGAAIGAALNGLRPVAEIMFFDFAGIAFDQIVTHASKMRFTTGNQVSLPLVIRTQYSLGRSYGSQHTQFFASSFLQAPGLKIVLPSTPYDAKGLLKSAIRDDDPVLFIESGALYVNRNYYGYKGPVPENEYLIPLGKADVKRAGDDVTVVAVSRTVSEAIVAANMLEQEGINAEIVDLRTIQPMDYETILKSVRKTNRLIIAEDSIKTGGISAEVAAYAAEYAFDYLAAPIIRINSPPMPSPQ</sequence>
<dbReference type="GO" id="GO:0006082">
    <property type="term" value="P:organic acid metabolic process"/>
    <property type="evidence" value="ECO:0007669"/>
    <property type="project" value="UniProtKB-ARBA"/>
</dbReference>
<feature type="domain" description="Transketolase-like pyrimidine-binding" evidence="4">
    <location>
        <begin position="4"/>
        <end position="179"/>
    </location>
</feature>
<dbReference type="EMBL" id="DRXS01000224">
    <property type="protein sequence ID" value="HHR41005.1"/>
    <property type="molecule type" value="Genomic_DNA"/>
</dbReference>
<dbReference type="Gene3D" id="3.40.50.920">
    <property type="match status" value="1"/>
</dbReference>
<evidence type="ECO:0000256" key="2">
    <source>
        <dbReference type="ARBA" id="ARBA00023002"/>
    </source>
</evidence>
<protein>
    <submittedName>
        <fullName evidence="5">Alpha-ketoacid dehydrogenase subunit beta</fullName>
    </submittedName>
</protein>
<reference evidence="5" key="1">
    <citation type="journal article" date="2020" name="mSystems">
        <title>Genome- and Community-Level Interaction Insights into Carbon Utilization and Element Cycling Functions of Hydrothermarchaeota in Hydrothermal Sediment.</title>
        <authorList>
            <person name="Zhou Z."/>
            <person name="Liu Y."/>
            <person name="Xu W."/>
            <person name="Pan J."/>
            <person name="Luo Z.H."/>
            <person name="Li M."/>
        </authorList>
    </citation>
    <scope>NUCLEOTIDE SEQUENCE [LARGE SCALE GENOMIC DNA]</scope>
    <source>
        <strain evidence="5">SpSt-1084</strain>
    </source>
</reference>
<dbReference type="GO" id="GO:0016491">
    <property type="term" value="F:oxidoreductase activity"/>
    <property type="evidence" value="ECO:0007669"/>
    <property type="project" value="UniProtKB-KW"/>
</dbReference>
<comment type="caution">
    <text evidence="5">The sequence shown here is derived from an EMBL/GenBank/DDBJ whole genome shotgun (WGS) entry which is preliminary data.</text>
</comment>
<dbReference type="InterPro" id="IPR029061">
    <property type="entry name" value="THDP-binding"/>
</dbReference>
<dbReference type="Pfam" id="PF02779">
    <property type="entry name" value="Transket_pyr"/>
    <property type="match status" value="1"/>
</dbReference>
<dbReference type="Gene3D" id="3.40.50.970">
    <property type="match status" value="1"/>
</dbReference>
<dbReference type="AlphaFoldDB" id="A0A7C5YB74"/>
<dbReference type="CDD" id="cd07036">
    <property type="entry name" value="TPP_PYR_E1-PDHc-beta_like"/>
    <property type="match status" value="1"/>
</dbReference>
<dbReference type="PANTHER" id="PTHR43257:SF2">
    <property type="entry name" value="PYRUVATE DEHYDROGENASE E1 COMPONENT SUBUNIT BETA"/>
    <property type="match status" value="1"/>
</dbReference>
<dbReference type="SUPFAM" id="SSF52922">
    <property type="entry name" value="TK C-terminal domain-like"/>
    <property type="match status" value="1"/>
</dbReference>
<dbReference type="NCBIfam" id="NF006667">
    <property type="entry name" value="PRK09212.1"/>
    <property type="match status" value="1"/>
</dbReference>
<dbReference type="GO" id="GO:0044272">
    <property type="term" value="P:sulfur compound biosynthetic process"/>
    <property type="evidence" value="ECO:0007669"/>
    <property type="project" value="UniProtKB-ARBA"/>
</dbReference>
<evidence type="ECO:0000256" key="1">
    <source>
        <dbReference type="ARBA" id="ARBA00001964"/>
    </source>
</evidence>
<proteinExistence type="predicted"/>
<dbReference type="SMART" id="SM00861">
    <property type="entry name" value="Transket_pyr"/>
    <property type="match status" value="1"/>
</dbReference>
<dbReference type="InterPro" id="IPR009014">
    <property type="entry name" value="Transketo_C/PFOR_II"/>
</dbReference>
<dbReference type="Pfam" id="PF02780">
    <property type="entry name" value="Transketolase_C"/>
    <property type="match status" value="1"/>
</dbReference>
<evidence type="ECO:0000313" key="5">
    <source>
        <dbReference type="EMBL" id="HHR41005.1"/>
    </source>
</evidence>
<name>A0A7C5YB74_CALS0</name>
<evidence type="ECO:0000259" key="4">
    <source>
        <dbReference type="SMART" id="SM00861"/>
    </source>
</evidence>
<dbReference type="SUPFAM" id="SSF52518">
    <property type="entry name" value="Thiamin diphosphate-binding fold (THDP-binding)"/>
    <property type="match status" value="1"/>
</dbReference>
<evidence type="ECO:0000256" key="3">
    <source>
        <dbReference type="ARBA" id="ARBA00023052"/>
    </source>
</evidence>
<keyword evidence="2" id="KW-0560">Oxidoreductase</keyword>
<dbReference type="InterPro" id="IPR005475">
    <property type="entry name" value="Transketolase-like_Pyr-bd"/>
</dbReference>
<dbReference type="FunFam" id="3.40.50.920:FF:000001">
    <property type="entry name" value="Pyruvate dehydrogenase E1 beta subunit"/>
    <property type="match status" value="1"/>
</dbReference>
<comment type="cofactor">
    <cofactor evidence="1">
        <name>thiamine diphosphate</name>
        <dbReference type="ChEBI" id="CHEBI:58937"/>
    </cofactor>
</comment>
<accession>A0A7C5YB74</accession>
<keyword evidence="3" id="KW-0786">Thiamine pyrophosphate</keyword>
<gene>
    <name evidence="5" type="ORF">ENM42_04150</name>
</gene>
<organism evidence="5">
    <name type="scientific">Caldiarchaeum subterraneum</name>
    <dbReference type="NCBI Taxonomy" id="311458"/>
    <lineage>
        <taxon>Archaea</taxon>
        <taxon>Nitrososphaerota</taxon>
        <taxon>Candidatus Caldarchaeales</taxon>
        <taxon>Candidatus Caldarchaeaceae</taxon>
        <taxon>Candidatus Caldarchaeum</taxon>
    </lineage>
</organism>
<dbReference type="FunFam" id="3.40.50.970:FF:000001">
    <property type="entry name" value="Pyruvate dehydrogenase E1 beta subunit"/>
    <property type="match status" value="1"/>
</dbReference>
<dbReference type="PANTHER" id="PTHR43257">
    <property type="entry name" value="PYRUVATE DEHYDROGENASE E1 COMPONENT BETA SUBUNIT"/>
    <property type="match status" value="1"/>
</dbReference>
<dbReference type="InterPro" id="IPR033248">
    <property type="entry name" value="Transketolase_C"/>
</dbReference>